<evidence type="ECO:0000256" key="5">
    <source>
        <dbReference type="ARBA" id="ARBA00023157"/>
    </source>
</evidence>
<proteinExistence type="inferred from homology"/>
<dbReference type="AlphaFoldDB" id="A0ABD2MWJ2"/>
<reference evidence="9 10" key="1">
    <citation type="journal article" date="2021" name="BMC Biol.">
        <title>Horizontally acquired antibacterial genes associated with adaptive radiation of ladybird beetles.</title>
        <authorList>
            <person name="Li H.S."/>
            <person name="Tang X.F."/>
            <person name="Huang Y.H."/>
            <person name="Xu Z.Y."/>
            <person name="Chen M.L."/>
            <person name="Du X.Y."/>
            <person name="Qiu B.Y."/>
            <person name="Chen P.T."/>
            <person name="Zhang W."/>
            <person name="Slipinski A."/>
            <person name="Escalona H.E."/>
            <person name="Waterhouse R.M."/>
            <person name="Zwick A."/>
            <person name="Pang H."/>
        </authorList>
    </citation>
    <scope>NUCLEOTIDE SEQUENCE [LARGE SCALE GENOMIC DNA]</scope>
    <source>
        <strain evidence="9">SYSU2018</strain>
    </source>
</reference>
<feature type="signal peptide" evidence="7">
    <location>
        <begin position="1"/>
        <end position="29"/>
    </location>
</feature>
<comment type="similarity">
    <text evidence="2 6">Belongs to the TGF-beta family.</text>
</comment>
<sequence>MRFSRDFSPRRLINCAVLVLLLTVPTILSDNSGGAATRTKKNFGAFENAGCGSCKMLEDVKARSLEMIKEQILRKIGMKKAPNITGRVLPQVPLHELEMIDQGLAEMQSDEPEFKPGITITEEDDEDHAKTEKMFIFSQKHTKIRHQQDHDILFFPLVESATKYHVANASIFIYVEGHDRHPLPEVRVEVFKVLKLNNRHEMQKVVSTTIHQPYGVGSWIPFDLSETVSEWFKNPRENHGFVVRAELDGKQIAITDPSGPDKGKIPYLEVTPQQPKARKRRSLGLNCDENTNQPLCCRYPLTVRFEEIGFNFILAPKSYEAFYCHGECPYLTLQKNAHTHLATMASPNSVQPCCTPRKMRNITMIYFDLHLNVVVSNLPGMVVDRCGCS</sequence>
<dbReference type="Proteomes" id="UP001516400">
    <property type="component" value="Unassembled WGS sequence"/>
</dbReference>
<evidence type="ECO:0000256" key="2">
    <source>
        <dbReference type="ARBA" id="ARBA00006656"/>
    </source>
</evidence>
<dbReference type="GO" id="GO:0008083">
    <property type="term" value="F:growth factor activity"/>
    <property type="evidence" value="ECO:0007669"/>
    <property type="project" value="UniProtKB-KW"/>
</dbReference>
<evidence type="ECO:0000256" key="1">
    <source>
        <dbReference type="ARBA" id="ARBA00004613"/>
    </source>
</evidence>
<evidence type="ECO:0000256" key="3">
    <source>
        <dbReference type="ARBA" id="ARBA00022525"/>
    </source>
</evidence>
<dbReference type="Pfam" id="PF00019">
    <property type="entry name" value="TGF_beta"/>
    <property type="match status" value="1"/>
</dbReference>
<dbReference type="Gene3D" id="2.60.120.970">
    <property type="match status" value="1"/>
</dbReference>
<dbReference type="PANTHER" id="PTHR11848">
    <property type="entry name" value="TGF-BETA FAMILY"/>
    <property type="match status" value="1"/>
</dbReference>
<dbReference type="InterPro" id="IPR001839">
    <property type="entry name" value="TGF-b_C"/>
</dbReference>
<dbReference type="PANTHER" id="PTHR11848:SF262">
    <property type="entry name" value="LD29161P"/>
    <property type="match status" value="1"/>
</dbReference>
<accession>A0ABD2MWJ2</accession>
<evidence type="ECO:0000313" key="10">
    <source>
        <dbReference type="Proteomes" id="UP001516400"/>
    </source>
</evidence>
<name>A0ABD2MWJ2_9CUCU</name>
<evidence type="ECO:0000256" key="7">
    <source>
        <dbReference type="SAM" id="SignalP"/>
    </source>
</evidence>
<dbReference type="SMART" id="SM00204">
    <property type="entry name" value="TGFB"/>
    <property type="match status" value="1"/>
</dbReference>
<dbReference type="InterPro" id="IPR017948">
    <property type="entry name" value="TGFb_CS"/>
</dbReference>
<dbReference type="PROSITE" id="PS00250">
    <property type="entry name" value="TGF_BETA_1"/>
    <property type="match status" value="1"/>
</dbReference>
<dbReference type="CDD" id="cd13751">
    <property type="entry name" value="TGF_beta_GDF8_like"/>
    <property type="match status" value="1"/>
</dbReference>
<keyword evidence="5" id="KW-1015">Disulfide bond</keyword>
<gene>
    <name evidence="9" type="ORF">HHI36_021068</name>
</gene>
<organism evidence="9 10">
    <name type="scientific">Cryptolaemus montrouzieri</name>
    <dbReference type="NCBI Taxonomy" id="559131"/>
    <lineage>
        <taxon>Eukaryota</taxon>
        <taxon>Metazoa</taxon>
        <taxon>Ecdysozoa</taxon>
        <taxon>Arthropoda</taxon>
        <taxon>Hexapoda</taxon>
        <taxon>Insecta</taxon>
        <taxon>Pterygota</taxon>
        <taxon>Neoptera</taxon>
        <taxon>Endopterygota</taxon>
        <taxon>Coleoptera</taxon>
        <taxon>Polyphaga</taxon>
        <taxon>Cucujiformia</taxon>
        <taxon>Coccinelloidea</taxon>
        <taxon>Coccinellidae</taxon>
        <taxon>Scymninae</taxon>
        <taxon>Scymnini</taxon>
        <taxon>Cryptolaemus</taxon>
    </lineage>
</organism>
<keyword evidence="10" id="KW-1185">Reference proteome</keyword>
<keyword evidence="4 6" id="KW-0339">Growth factor</keyword>
<dbReference type="InterPro" id="IPR015615">
    <property type="entry name" value="TGF-beta-rel"/>
</dbReference>
<comment type="subcellular location">
    <subcellularLocation>
        <location evidence="1">Secreted</location>
    </subcellularLocation>
</comment>
<keyword evidence="3" id="KW-0964">Secreted</keyword>
<dbReference type="InterPro" id="IPR001111">
    <property type="entry name" value="TGF-b_propeptide"/>
</dbReference>
<evidence type="ECO:0000259" key="8">
    <source>
        <dbReference type="PROSITE" id="PS51362"/>
    </source>
</evidence>
<feature type="domain" description="TGF-beta family profile" evidence="8">
    <location>
        <begin position="278"/>
        <end position="389"/>
    </location>
</feature>
<dbReference type="EMBL" id="JABFTP020000042">
    <property type="protein sequence ID" value="KAL3270529.1"/>
    <property type="molecule type" value="Genomic_DNA"/>
</dbReference>
<evidence type="ECO:0000313" key="9">
    <source>
        <dbReference type="EMBL" id="KAL3270529.1"/>
    </source>
</evidence>
<dbReference type="Gene3D" id="2.10.90.10">
    <property type="entry name" value="Cystine-knot cytokines"/>
    <property type="match status" value="1"/>
</dbReference>
<dbReference type="GO" id="GO:0005576">
    <property type="term" value="C:extracellular region"/>
    <property type="evidence" value="ECO:0007669"/>
    <property type="project" value="UniProtKB-SubCell"/>
</dbReference>
<comment type="caution">
    <text evidence="9">The sequence shown here is derived from an EMBL/GenBank/DDBJ whole genome shotgun (WGS) entry which is preliminary data.</text>
</comment>
<dbReference type="Pfam" id="PF00688">
    <property type="entry name" value="TGFb_propeptide"/>
    <property type="match status" value="1"/>
</dbReference>
<feature type="chain" id="PRO_5044757305" description="TGF-beta family profile domain-containing protein" evidence="7">
    <location>
        <begin position="30"/>
        <end position="389"/>
    </location>
</feature>
<protein>
    <recommendedName>
        <fullName evidence="8">TGF-beta family profile domain-containing protein</fullName>
    </recommendedName>
</protein>
<dbReference type="PROSITE" id="PS51362">
    <property type="entry name" value="TGF_BETA_2"/>
    <property type="match status" value="1"/>
</dbReference>
<keyword evidence="7" id="KW-0732">Signal</keyword>
<evidence type="ECO:0000256" key="6">
    <source>
        <dbReference type="RuleBase" id="RU000354"/>
    </source>
</evidence>
<dbReference type="SUPFAM" id="SSF57501">
    <property type="entry name" value="Cystine-knot cytokines"/>
    <property type="match status" value="1"/>
</dbReference>
<dbReference type="InterPro" id="IPR029034">
    <property type="entry name" value="Cystine-knot_cytokine"/>
</dbReference>
<evidence type="ECO:0000256" key="4">
    <source>
        <dbReference type="ARBA" id="ARBA00023030"/>
    </source>
</evidence>